<dbReference type="EMBL" id="QHHQ01000002">
    <property type="protein sequence ID" value="RAI02471.1"/>
    <property type="molecule type" value="Genomic_DNA"/>
</dbReference>
<keyword evidence="4" id="KW-1185">Reference proteome</keyword>
<reference evidence="3 4" key="1">
    <citation type="submission" date="2018-05" db="EMBL/GenBank/DDBJ databases">
        <title>Acuticoccus sediminis sp. nov., isolated from deep-sea sediment of Indian Ocean.</title>
        <authorList>
            <person name="Liu X."/>
            <person name="Lai Q."/>
            <person name="Du Y."/>
            <person name="Sun F."/>
            <person name="Zhang X."/>
            <person name="Wang S."/>
            <person name="Shao Z."/>
        </authorList>
    </citation>
    <scope>NUCLEOTIDE SEQUENCE [LARGE SCALE GENOMIC DNA]</scope>
    <source>
        <strain evidence="3 4">PTG4-2</strain>
    </source>
</reference>
<keyword evidence="2" id="KW-1133">Transmembrane helix</keyword>
<organism evidence="3 4">
    <name type="scientific">Acuticoccus sediminis</name>
    <dbReference type="NCBI Taxonomy" id="2184697"/>
    <lineage>
        <taxon>Bacteria</taxon>
        <taxon>Pseudomonadati</taxon>
        <taxon>Pseudomonadota</taxon>
        <taxon>Alphaproteobacteria</taxon>
        <taxon>Hyphomicrobiales</taxon>
        <taxon>Amorphaceae</taxon>
        <taxon>Acuticoccus</taxon>
    </lineage>
</organism>
<accession>A0A8B2NU23</accession>
<feature type="transmembrane region" description="Helical" evidence="2">
    <location>
        <begin position="351"/>
        <end position="371"/>
    </location>
</feature>
<gene>
    <name evidence="3" type="ORF">DLJ53_14070</name>
</gene>
<dbReference type="Pfam" id="PF03929">
    <property type="entry name" value="PepSY_TM"/>
    <property type="match status" value="1"/>
</dbReference>
<evidence type="ECO:0000313" key="3">
    <source>
        <dbReference type="EMBL" id="RAI02471.1"/>
    </source>
</evidence>
<dbReference type="InterPro" id="IPR005625">
    <property type="entry name" value="PepSY-ass_TM"/>
</dbReference>
<dbReference type="PANTHER" id="PTHR34219:SF3">
    <property type="entry name" value="BLL7967 PROTEIN"/>
    <property type="match status" value="1"/>
</dbReference>
<feature type="transmembrane region" description="Helical" evidence="2">
    <location>
        <begin position="7"/>
        <end position="34"/>
    </location>
</feature>
<proteinExistence type="predicted"/>
<dbReference type="Proteomes" id="UP000249590">
    <property type="component" value="Unassembled WGS sequence"/>
</dbReference>
<dbReference type="OrthoDB" id="9791166at2"/>
<evidence type="ECO:0000256" key="2">
    <source>
        <dbReference type="SAM" id="Phobius"/>
    </source>
</evidence>
<dbReference type="RefSeq" id="WP_111346103.1">
    <property type="nucleotide sequence ID" value="NZ_QHHQ01000002.1"/>
</dbReference>
<dbReference type="AlphaFoldDB" id="A0A8B2NU23"/>
<feature type="transmembrane region" description="Helical" evidence="2">
    <location>
        <begin position="139"/>
        <end position="160"/>
    </location>
</feature>
<feature type="region of interest" description="Disordered" evidence="1">
    <location>
        <begin position="232"/>
        <end position="254"/>
    </location>
</feature>
<protein>
    <submittedName>
        <fullName evidence="3">PepSY domain-containing protein</fullName>
    </submittedName>
</protein>
<evidence type="ECO:0000256" key="1">
    <source>
        <dbReference type="SAM" id="MobiDB-lite"/>
    </source>
</evidence>
<evidence type="ECO:0000313" key="4">
    <source>
        <dbReference type="Proteomes" id="UP000249590"/>
    </source>
</evidence>
<feature type="transmembrane region" description="Helical" evidence="2">
    <location>
        <begin position="193"/>
        <end position="216"/>
    </location>
</feature>
<keyword evidence="2" id="KW-0472">Membrane</keyword>
<sequence length="395" mass="42458">MSIRRLIFWLHLSAGVSVGLVVLLMSATGVLLAYERQIIAFAEHRAFAVEAAGRQPLGPDELADAARRALGEDAALVLTNDPDGPVKATAGRREGAYLDPYTGEVLGAGVEGVERFFGSVTALHRWLALEGEARSVGRAVTGAANLVFLFIAVSGLVLWWPRRWRWPLLKTHLVFRRGLPTAKARDYNWHHVFGVWALVPLVLVVVSGTVISYPWASDLVYRVYGEEPVRGRGAPGAAVSGGAGAAARSGDPDAADPLPLERALEAASDVDPSWRTMTVTLPRSTDDTITVTLDRGNGAQAALRQTAVISRADGAVLSLTGNESATPGRRARTWMRFVHTGEVYGLAGQTVAALASLAACFLVWTGLALAWRRLVQPLLRRSRAARPVPTREGRI</sequence>
<comment type="caution">
    <text evidence="3">The sequence shown here is derived from an EMBL/GenBank/DDBJ whole genome shotgun (WGS) entry which is preliminary data.</text>
</comment>
<dbReference type="PANTHER" id="PTHR34219">
    <property type="entry name" value="IRON-REGULATED INNER MEMBRANE PROTEIN-RELATED"/>
    <property type="match status" value="1"/>
</dbReference>
<keyword evidence="2" id="KW-0812">Transmembrane</keyword>
<name>A0A8B2NU23_9HYPH</name>